<dbReference type="PANTHER" id="PTHR10996">
    <property type="entry name" value="2-HYDROXYACID DEHYDROGENASE-RELATED"/>
    <property type="match status" value="1"/>
</dbReference>
<evidence type="ECO:0000313" key="7">
    <source>
        <dbReference type="EMBL" id="SCF22692.1"/>
    </source>
</evidence>
<dbReference type="PROSITE" id="PS00671">
    <property type="entry name" value="D_2_HYDROXYACID_DH_3"/>
    <property type="match status" value="1"/>
</dbReference>
<dbReference type="Proteomes" id="UP000199375">
    <property type="component" value="Unassembled WGS sequence"/>
</dbReference>
<evidence type="ECO:0000256" key="4">
    <source>
        <dbReference type="RuleBase" id="RU003719"/>
    </source>
</evidence>
<evidence type="ECO:0000256" key="2">
    <source>
        <dbReference type="ARBA" id="ARBA00023002"/>
    </source>
</evidence>
<organism evidence="7 8">
    <name type="scientific">Micromonospora haikouensis</name>
    <dbReference type="NCBI Taxonomy" id="686309"/>
    <lineage>
        <taxon>Bacteria</taxon>
        <taxon>Bacillati</taxon>
        <taxon>Actinomycetota</taxon>
        <taxon>Actinomycetes</taxon>
        <taxon>Micromonosporales</taxon>
        <taxon>Micromonosporaceae</taxon>
        <taxon>Micromonospora</taxon>
    </lineage>
</organism>
<dbReference type="GO" id="GO:0016618">
    <property type="term" value="F:hydroxypyruvate reductase [NAD(P)H] activity"/>
    <property type="evidence" value="ECO:0007669"/>
    <property type="project" value="TreeGrafter"/>
</dbReference>
<dbReference type="InterPro" id="IPR029753">
    <property type="entry name" value="D-isomer_DH_CS"/>
</dbReference>
<dbReference type="Pfam" id="PF00389">
    <property type="entry name" value="2-Hacid_dh"/>
    <property type="match status" value="1"/>
</dbReference>
<dbReference type="CDD" id="cd12167">
    <property type="entry name" value="2-Hacid_dh_8"/>
    <property type="match status" value="1"/>
</dbReference>
<evidence type="ECO:0000256" key="3">
    <source>
        <dbReference type="ARBA" id="ARBA00023027"/>
    </source>
</evidence>
<dbReference type="InterPro" id="IPR006139">
    <property type="entry name" value="D-isomer_2_OHA_DH_cat_dom"/>
</dbReference>
<dbReference type="Gene3D" id="3.40.50.720">
    <property type="entry name" value="NAD(P)-binding Rossmann-like Domain"/>
    <property type="match status" value="2"/>
</dbReference>
<name>A0A1C4YPI5_9ACTN</name>
<dbReference type="InterPro" id="IPR050223">
    <property type="entry name" value="D-isomer_2-hydroxyacid_DH"/>
</dbReference>
<feature type="domain" description="D-isomer specific 2-hydroxyacid dehydrogenase catalytic" evidence="5">
    <location>
        <begin position="48"/>
        <end position="321"/>
    </location>
</feature>
<dbReference type="Pfam" id="PF02826">
    <property type="entry name" value="2-Hacid_dh_C"/>
    <property type="match status" value="1"/>
</dbReference>
<gene>
    <name evidence="7" type="ORF">GA0070558_1619</name>
</gene>
<protein>
    <submittedName>
        <fullName evidence="7">Phosphoglycerate dehydrogenase</fullName>
    </submittedName>
</protein>
<dbReference type="InterPro" id="IPR006140">
    <property type="entry name" value="D-isomer_DH_NAD-bd"/>
</dbReference>
<dbReference type="RefSeq" id="WP_091287086.1">
    <property type="nucleotide sequence ID" value="NZ_FMCW01000061.1"/>
</dbReference>
<reference evidence="7 8" key="1">
    <citation type="submission" date="2016-06" db="EMBL/GenBank/DDBJ databases">
        <authorList>
            <person name="Kjaerup R.B."/>
            <person name="Dalgaard T.S."/>
            <person name="Juul-Madsen H.R."/>
        </authorList>
    </citation>
    <scope>NUCLEOTIDE SEQUENCE [LARGE SCALE GENOMIC DNA]</scope>
    <source>
        <strain evidence="7 8">DSM 45626</strain>
    </source>
</reference>
<dbReference type="GO" id="GO:0030267">
    <property type="term" value="F:glyoxylate reductase (NADPH) activity"/>
    <property type="evidence" value="ECO:0007669"/>
    <property type="project" value="TreeGrafter"/>
</dbReference>
<dbReference type="InterPro" id="IPR036291">
    <property type="entry name" value="NAD(P)-bd_dom_sf"/>
</dbReference>
<dbReference type="SUPFAM" id="SSF51735">
    <property type="entry name" value="NAD(P)-binding Rossmann-fold domains"/>
    <property type="match status" value="1"/>
</dbReference>
<accession>A0A1C4YPI5</accession>
<evidence type="ECO:0000256" key="1">
    <source>
        <dbReference type="ARBA" id="ARBA00005854"/>
    </source>
</evidence>
<sequence>MTKRPTALYAMSPVHLPLLFPTPVRRRITALVDIDADLAVDRFDDPRAADRLRDLEVLITGWGCPPLDDAFLAAAPRLRAVLHAAGSIKPHVTDGVWERGITVCSAAEANATPVAEYTTAMVLLAGKGVFALHDRYHAARTFTVAQIAPSVGNFGRRVGIVGASRTGRQVIRLLRRHDLRLCLYDPYATVSGVPNVPLEELLANSDIVSLHAPATPETHHLLDRRRLALLRDGAVLINTARGVLVDTPALVDELTTGRISAVLDVTDPEPLPADSPLFDLPNVFLTPHVAGSHGNELARMGSHIADELERLLTGRPLRYQVRQHELLRAA</sequence>
<dbReference type="GO" id="GO:0005829">
    <property type="term" value="C:cytosol"/>
    <property type="evidence" value="ECO:0007669"/>
    <property type="project" value="TreeGrafter"/>
</dbReference>
<evidence type="ECO:0000313" key="8">
    <source>
        <dbReference type="Proteomes" id="UP000199375"/>
    </source>
</evidence>
<keyword evidence="3" id="KW-0520">NAD</keyword>
<dbReference type="AlphaFoldDB" id="A0A1C4YPI5"/>
<dbReference type="SUPFAM" id="SSF52283">
    <property type="entry name" value="Formate/glycerate dehydrogenase catalytic domain-like"/>
    <property type="match status" value="1"/>
</dbReference>
<comment type="similarity">
    <text evidence="1 4">Belongs to the D-isomer specific 2-hydroxyacid dehydrogenase family.</text>
</comment>
<dbReference type="GO" id="GO:0051287">
    <property type="term" value="F:NAD binding"/>
    <property type="evidence" value="ECO:0007669"/>
    <property type="project" value="InterPro"/>
</dbReference>
<dbReference type="PROSITE" id="PS00670">
    <property type="entry name" value="D_2_HYDROXYACID_DH_2"/>
    <property type="match status" value="1"/>
</dbReference>
<dbReference type="PANTHER" id="PTHR10996:SF178">
    <property type="entry name" value="2-HYDROXYACID DEHYDROGENASE YGL185C-RELATED"/>
    <property type="match status" value="1"/>
</dbReference>
<keyword evidence="2 4" id="KW-0560">Oxidoreductase</keyword>
<dbReference type="EMBL" id="FMCW01000061">
    <property type="protein sequence ID" value="SCF22692.1"/>
    <property type="molecule type" value="Genomic_DNA"/>
</dbReference>
<evidence type="ECO:0000259" key="5">
    <source>
        <dbReference type="Pfam" id="PF00389"/>
    </source>
</evidence>
<evidence type="ECO:0000259" key="6">
    <source>
        <dbReference type="Pfam" id="PF02826"/>
    </source>
</evidence>
<feature type="domain" description="D-isomer specific 2-hydroxyacid dehydrogenase NAD-binding" evidence="6">
    <location>
        <begin position="120"/>
        <end position="290"/>
    </location>
</feature>
<proteinExistence type="inferred from homology"/>